<feature type="region of interest" description="Disordered" evidence="1">
    <location>
        <begin position="196"/>
        <end position="217"/>
    </location>
</feature>
<feature type="compositionally biased region" description="Basic and acidic residues" evidence="1">
    <location>
        <begin position="202"/>
        <end position="217"/>
    </location>
</feature>
<protein>
    <submittedName>
        <fullName evidence="2">Uncharacterized protein</fullName>
    </submittedName>
</protein>
<feature type="region of interest" description="Disordered" evidence="1">
    <location>
        <begin position="284"/>
        <end position="313"/>
    </location>
</feature>
<accession>A0AAD7DI79</accession>
<dbReference type="Proteomes" id="UP001215598">
    <property type="component" value="Unassembled WGS sequence"/>
</dbReference>
<evidence type="ECO:0000313" key="2">
    <source>
        <dbReference type="EMBL" id="KAJ7690154.1"/>
    </source>
</evidence>
<feature type="compositionally biased region" description="Basic and acidic residues" evidence="1">
    <location>
        <begin position="363"/>
        <end position="380"/>
    </location>
</feature>
<evidence type="ECO:0000256" key="1">
    <source>
        <dbReference type="SAM" id="MobiDB-lite"/>
    </source>
</evidence>
<keyword evidence="3" id="KW-1185">Reference proteome</keyword>
<feature type="compositionally biased region" description="Basic and acidic residues" evidence="1">
    <location>
        <begin position="336"/>
        <end position="356"/>
    </location>
</feature>
<feature type="compositionally biased region" description="Basic residues" evidence="1">
    <location>
        <begin position="291"/>
        <end position="304"/>
    </location>
</feature>
<organism evidence="2 3">
    <name type="scientific">Mycena metata</name>
    <dbReference type="NCBI Taxonomy" id="1033252"/>
    <lineage>
        <taxon>Eukaryota</taxon>
        <taxon>Fungi</taxon>
        <taxon>Dikarya</taxon>
        <taxon>Basidiomycota</taxon>
        <taxon>Agaricomycotina</taxon>
        <taxon>Agaricomycetes</taxon>
        <taxon>Agaricomycetidae</taxon>
        <taxon>Agaricales</taxon>
        <taxon>Marasmiineae</taxon>
        <taxon>Mycenaceae</taxon>
        <taxon>Mycena</taxon>
    </lineage>
</organism>
<feature type="region of interest" description="Disordered" evidence="1">
    <location>
        <begin position="328"/>
        <end position="380"/>
    </location>
</feature>
<dbReference type="EMBL" id="JARKIB010000860">
    <property type="protein sequence ID" value="KAJ7690154.1"/>
    <property type="molecule type" value="Genomic_DNA"/>
</dbReference>
<proteinExistence type="predicted"/>
<dbReference type="AlphaFoldDB" id="A0AAD7DI79"/>
<reference evidence="2" key="1">
    <citation type="submission" date="2023-03" db="EMBL/GenBank/DDBJ databases">
        <title>Massive genome expansion in bonnet fungi (Mycena s.s.) driven by repeated elements and novel gene families across ecological guilds.</title>
        <authorList>
            <consortium name="Lawrence Berkeley National Laboratory"/>
            <person name="Harder C.B."/>
            <person name="Miyauchi S."/>
            <person name="Viragh M."/>
            <person name="Kuo A."/>
            <person name="Thoen E."/>
            <person name="Andreopoulos B."/>
            <person name="Lu D."/>
            <person name="Skrede I."/>
            <person name="Drula E."/>
            <person name="Henrissat B."/>
            <person name="Morin E."/>
            <person name="Kohler A."/>
            <person name="Barry K."/>
            <person name="LaButti K."/>
            <person name="Morin E."/>
            <person name="Salamov A."/>
            <person name="Lipzen A."/>
            <person name="Mereny Z."/>
            <person name="Hegedus B."/>
            <person name="Baldrian P."/>
            <person name="Stursova M."/>
            <person name="Weitz H."/>
            <person name="Taylor A."/>
            <person name="Grigoriev I.V."/>
            <person name="Nagy L.G."/>
            <person name="Martin F."/>
            <person name="Kauserud H."/>
        </authorList>
    </citation>
    <scope>NUCLEOTIDE SEQUENCE</scope>
    <source>
        <strain evidence="2">CBHHK182m</strain>
    </source>
</reference>
<gene>
    <name evidence="2" type="ORF">B0H16DRAFT_1857630</name>
</gene>
<sequence>MIWSPPLPSLIFRSPLPLLPTSPLTRIQRTRESPPLTLPPPPFPLQLPPTWQPKQRGELLPEARAPRGPVGLHVCEYARQGGQTERRGPAFPNRIRAGSLFAKAHWGEYHSQRERAQRRRRTRAQPEAANTVHLARSDMSVHVSKTPLPKFTAAAKKKVTGTKPGPRERKQFTTTTAKHSIPLTILRPASRAAKCVLPTSERSVEEEHRGNRKEERGKTLAEAMGRYAREEDWHAVAHKGGDALHSMQTGRPAGHVGLPVHWRIRIRQENIPRAQRIDASRIAEVNANHTKNGKTNRSNKRRNTKGAEEETEAVFPVRENCPAKRVIACTPKKNGGRTEQREDERDRAQHPRKDVRTNVPPPKSKDVSPRAAKVPDEAGR</sequence>
<evidence type="ECO:0000313" key="3">
    <source>
        <dbReference type="Proteomes" id="UP001215598"/>
    </source>
</evidence>
<comment type="caution">
    <text evidence="2">The sequence shown here is derived from an EMBL/GenBank/DDBJ whole genome shotgun (WGS) entry which is preliminary data.</text>
</comment>
<name>A0AAD7DI79_9AGAR</name>